<keyword evidence="3" id="KW-0863">Zinc-finger</keyword>
<dbReference type="PANTHER" id="PTHR46481">
    <property type="entry name" value="ZINC FINGER BED DOMAIN-CONTAINING PROTEIN 4"/>
    <property type="match status" value="1"/>
</dbReference>
<evidence type="ECO:0000256" key="3">
    <source>
        <dbReference type="ARBA" id="ARBA00022771"/>
    </source>
</evidence>
<dbReference type="SUPFAM" id="SSF140996">
    <property type="entry name" value="Hermes dimerisation domain"/>
    <property type="match status" value="1"/>
</dbReference>
<dbReference type="GO" id="GO:0008270">
    <property type="term" value="F:zinc ion binding"/>
    <property type="evidence" value="ECO:0007669"/>
    <property type="project" value="UniProtKB-KW"/>
</dbReference>
<evidence type="ECO:0000256" key="1">
    <source>
        <dbReference type="ARBA" id="ARBA00004123"/>
    </source>
</evidence>
<accession>A0AAD6TDX9</accession>
<reference evidence="7" key="1">
    <citation type="submission" date="2023-03" db="EMBL/GenBank/DDBJ databases">
        <title>Massive genome expansion in bonnet fungi (Mycena s.s.) driven by repeated elements and novel gene families across ecological guilds.</title>
        <authorList>
            <consortium name="Lawrence Berkeley National Laboratory"/>
            <person name="Harder C.B."/>
            <person name="Miyauchi S."/>
            <person name="Viragh M."/>
            <person name="Kuo A."/>
            <person name="Thoen E."/>
            <person name="Andreopoulos B."/>
            <person name="Lu D."/>
            <person name="Skrede I."/>
            <person name="Drula E."/>
            <person name="Henrissat B."/>
            <person name="Morin E."/>
            <person name="Kohler A."/>
            <person name="Barry K."/>
            <person name="LaButti K."/>
            <person name="Morin E."/>
            <person name="Salamov A."/>
            <person name="Lipzen A."/>
            <person name="Mereny Z."/>
            <person name="Hegedus B."/>
            <person name="Baldrian P."/>
            <person name="Stursova M."/>
            <person name="Weitz H."/>
            <person name="Taylor A."/>
            <person name="Grigoriev I.V."/>
            <person name="Nagy L.G."/>
            <person name="Martin F."/>
            <person name="Kauserud H."/>
        </authorList>
    </citation>
    <scope>NUCLEOTIDE SEQUENCE</scope>
    <source>
        <strain evidence="7">CBHHK200</strain>
    </source>
</reference>
<evidence type="ECO:0000256" key="4">
    <source>
        <dbReference type="ARBA" id="ARBA00022833"/>
    </source>
</evidence>
<dbReference type="InterPro" id="IPR012337">
    <property type="entry name" value="RNaseH-like_sf"/>
</dbReference>
<keyword evidence="2" id="KW-0479">Metal-binding</keyword>
<protein>
    <submittedName>
        <fullName evidence="7">Uncharacterized protein</fullName>
    </submittedName>
</protein>
<sequence>EIDDESEEETPREGGKRGPKTQTRAHFRLPVATKEKGEKRWVFQCRHAGCKTRLGFRRTVGSDKMFADESPAPKLGNLATHVKQFHFGVPPPADAPGQTRNPSASAARLMGDWLEEGKLNPIINTTQSNFLKVFAAWIIEDDLAFTTGETDGIQRLFTFMQTRYLLPSDTTVRNTLSKMYIDMYNLVKSELAAIDSWVLEREELRPLFLKNSEWELLEALDNTLKPFTRVTLQMSRSRTPTLPWVLPMYEYMRKHLRNSKDDTSLPTAIRDATEAASEKLEEYYSKACGCQLNTIATRTCV</sequence>
<dbReference type="InterPro" id="IPR052035">
    <property type="entry name" value="ZnF_BED_domain_contain"/>
</dbReference>
<evidence type="ECO:0000256" key="2">
    <source>
        <dbReference type="ARBA" id="ARBA00022723"/>
    </source>
</evidence>
<dbReference type="SUPFAM" id="SSF53098">
    <property type="entry name" value="Ribonuclease H-like"/>
    <property type="match status" value="1"/>
</dbReference>
<comment type="subcellular location">
    <subcellularLocation>
        <location evidence="1">Nucleus</location>
    </subcellularLocation>
</comment>
<gene>
    <name evidence="7" type="ORF">C8F04DRAFT_942279</name>
</gene>
<keyword evidence="4" id="KW-0862">Zinc</keyword>
<keyword evidence="8" id="KW-1185">Reference proteome</keyword>
<keyword evidence="5" id="KW-0539">Nucleus</keyword>
<dbReference type="Proteomes" id="UP001218188">
    <property type="component" value="Unassembled WGS sequence"/>
</dbReference>
<evidence type="ECO:0000313" key="8">
    <source>
        <dbReference type="Proteomes" id="UP001218188"/>
    </source>
</evidence>
<dbReference type="AlphaFoldDB" id="A0AAD6TDX9"/>
<evidence type="ECO:0000256" key="5">
    <source>
        <dbReference type="ARBA" id="ARBA00023242"/>
    </source>
</evidence>
<evidence type="ECO:0000256" key="6">
    <source>
        <dbReference type="SAM" id="MobiDB-lite"/>
    </source>
</evidence>
<name>A0AAD6TDX9_9AGAR</name>
<dbReference type="GO" id="GO:0005634">
    <property type="term" value="C:nucleus"/>
    <property type="evidence" value="ECO:0007669"/>
    <property type="project" value="UniProtKB-SubCell"/>
</dbReference>
<feature type="non-terminal residue" evidence="7">
    <location>
        <position position="1"/>
    </location>
</feature>
<organism evidence="7 8">
    <name type="scientific">Mycena alexandri</name>
    <dbReference type="NCBI Taxonomy" id="1745969"/>
    <lineage>
        <taxon>Eukaryota</taxon>
        <taxon>Fungi</taxon>
        <taxon>Dikarya</taxon>
        <taxon>Basidiomycota</taxon>
        <taxon>Agaricomycotina</taxon>
        <taxon>Agaricomycetes</taxon>
        <taxon>Agaricomycetidae</taxon>
        <taxon>Agaricales</taxon>
        <taxon>Marasmiineae</taxon>
        <taxon>Mycenaceae</taxon>
        <taxon>Mycena</taxon>
    </lineage>
</organism>
<feature type="region of interest" description="Disordered" evidence="6">
    <location>
        <begin position="1"/>
        <end position="25"/>
    </location>
</feature>
<dbReference type="PANTHER" id="PTHR46481:SF10">
    <property type="entry name" value="ZINC FINGER BED DOMAIN-CONTAINING PROTEIN 39"/>
    <property type="match status" value="1"/>
</dbReference>
<proteinExistence type="predicted"/>
<dbReference type="EMBL" id="JARJCM010000007">
    <property type="protein sequence ID" value="KAJ7044429.1"/>
    <property type="molecule type" value="Genomic_DNA"/>
</dbReference>
<comment type="caution">
    <text evidence="7">The sequence shown here is derived from an EMBL/GenBank/DDBJ whole genome shotgun (WGS) entry which is preliminary data.</text>
</comment>
<evidence type="ECO:0000313" key="7">
    <source>
        <dbReference type="EMBL" id="KAJ7044429.1"/>
    </source>
</evidence>